<dbReference type="RefSeq" id="WP_158946231.1">
    <property type="nucleotide sequence ID" value="NZ_CP046400.1"/>
</dbReference>
<feature type="transmembrane region" description="Helical" evidence="7">
    <location>
        <begin position="309"/>
        <end position="330"/>
    </location>
</feature>
<evidence type="ECO:0000256" key="4">
    <source>
        <dbReference type="ARBA" id="ARBA00022692"/>
    </source>
</evidence>
<feature type="transmembrane region" description="Helical" evidence="7">
    <location>
        <begin position="129"/>
        <end position="149"/>
    </location>
</feature>
<feature type="transmembrane region" description="Helical" evidence="7">
    <location>
        <begin position="186"/>
        <end position="206"/>
    </location>
</feature>
<comment type="subcellular location">
    <subcellularLocation>
        <location evidence="1">Cell membrane</location>
        <topology evidence="1">Multi-pass membrane protein</topology>
    </subcellularLocation>
</comment>
<dbReference type="GO" id="GO:0005886">
    <property type="term" value="C:plasma membrane"/>
    <property type="evidence" value="ECO:0007669"/>
    <property type="project" value="UniProtKB-SubCell"/>
</dbReference>
<dbReference type="CDD" id="cd13127">
    <property type="entry name" value="MATE_tuaB_like"/>
    <property type="match status" value="1"/>
</dbReference>
<dbReference type="Pfam" id="PF13440">
    <property type="entry name" value="Polysacc_synt_3"/>
    <property type="match status" value="1"/>
</dbReference>
<accession>A0A6I6JCZ6</accession>
<dbReference type="Proteomes" id="UP000428328">
    <property type="component" value="Chromosome"/>
</dbReference>
<keyword evidence="5 7" id="KW-1133">Transmembrane helix</keyword>
<dbReference type="KEGG" id="psel:GM415_02330"/>
<keyword evidence="6 7" id="KW-0472">Membrane</keyword>
<evidence type="ECO:0000256" key="3">
    <source>
        <dbReference type="ARBA" id="ARBA00022475"/>
    </source>
</evidence>
<dbReference type="PANTHER" id="PTHR30250:SF10">
    <property type="entry name" value="LIPOPOLYSACCHARIDE BIOSYNTHESIS PROTEIN WZXC"/>
    <property type="match status" value="1"/>
</dbReference>
<keyword evidence="9" id="KW-1185">Reference proteome</keyword>
<dbReference type="PANTHER" id="PTHR30250">
    <property type="entry name" value="PST FAMILY PREDICTED COLANIC ACID TRANSPORTER"/>
    <property type="match status" value="1"/>
</dbReference>
<keyword evidence="3" id="KW-1003">Cell membrane</keyword>
<dbReference type="InterPro" id="IPR050833">
    <property type="entry name" value="Poly_Biosynth_Transport"/>
</dbReference>
<evidence type="ECO:0000256" key="5">
    <source>
        <dbReference type="ARBA" id="ARBA00022989"/>
    </source>
</evidence>
<sequence>MKTLKRLYGFFNSSHGSLSDKVLRSAAWLGIGSVVVNTLVLVRSIILARLLLPEVFGLMTTAFMIMRLANVFTQTGLNTALIQRKESIEDAKSTAFILTLLRGMLLYGVFYLFSPFISKFYGDPILETMLKVLAITFIFSSALNINIITSKREVDFKTVSIYTQFSSIISFIVTITMVYIKPDLWSLVIAQVICSFINMLLSYYFFPIEKKFDFNFNIAKELIQFGKYMTGISIATFLTTEIDNFTVGKVIGMEPLGYYIQAYTLANLPSTHITSILGNIITPAYSKLQGSLDLLVVAYLKVLRVISSIVIPAAFGLFFLASDIILILYGERWAPAILPLKVLCVFGLIRSVASTTGPLFIAIGKPNLVYRIQTYKLIFICLLIYPLTRLYGIVGTSYAVMIPMVCEQFLLWSMIVKEFPLQLNSLFSAFRGPVCSSLIMLLYLHYVDPGDLSPMNLAFKVLSGAAVYGIAFLTLFYKDTKTIYRSFIKKRQL</sequence>
<proteinExistence type="inferred from homology"/>
<feature type="transmembrane region" description="Helical" evidence="7">
    <location>
        <begin position="26"/>
        <end position="49"/>
    </location>
</feature>
<evidence type="ECO:0000313" key="9">
    <source>
        <dbReference type="Proteomes" id="UP000428328"/>
    </source>
</evidence>
<dbReference type="EMBL" id="CP046400">
    <property type="protein sequence ID" value="QGY39019.1"/>
    <property type="molecule type" value="Genomic_DNA"/>
</dbReference>
<organism evidence="8 9">
    <name type="scientific">Pseudodesulfovibrio cashew</name>
    <dbReference type="NCBI Taxonomy" id="2678688"/>
    <lineage>
        <taxon>Bacteria</taxon>
        <taxon>Pseudomonadati</taxon>
        <taxon>Thermodesulfobacteriota</taxon>
        <taxon>Desulfovibrionia</taxon>
        <taxon>Desulfovibrionales</taxon>
        <taxon>Desulfovibrionaceae</taxon>
    </lineage>
</organism>
<reference evidence="8 9" key="1">
    <citation type="submission" date="2019-11" db="EMBL/GenBank/DDBJ databases">
        <authorList>
            <person name="Zheng R.K."/>
            <person name="Sun C.M."/>
        </authorList>
    </citation>
    <scope>NUCLEOTIDE SEQUENCE [LARGE SCALE GENOMIC DNA]</scope>
    <source>
        <strain evidence="8 9">SRB007</strain>
    </source>
</reference>
<evidence type="ECO:0000313" key="8">
    <source>
        <dbReference type="EMBL" id="QGY39019.1"/>
    </source>
</evidence>
<dbReference type="AlphaFoldDB" id="A0A6I6JCZ6"/>
<gene>
    <name evidence="8" type="ORF">GM415_02330</name>
</gene>
<feature type="transmembrane region" description="Helical" evidence="7">
    <location>
        <begin position="336"/>
        <end position="363"/>
    </location>
</feature>
<name>A0A6I6JCZ6_9BACT</name>
<evidence type="ECO:0000256" key="1">
    <source>
        <dbReference type="ARBA" id="ARBA00004651"/>
    </source>
</evidence>
<evidence type="ECO:0000256" key="7">
    <source>
        <dbReference type="SAM" id="Phobius"/>
    </source>
</evidence>
<protein>
    <submittedName>
        <fullName evidence="8">Oligosaccharide flippase family protein</fullName>
    </submittedName>
</protein>
<evidence type="ECO:0000256" key="6">
    <source>
        <dbReference type="ARBA" id="ARBA00023136"/>
    </source>
</evidence>
<keyword evidence="4 7" id="KW-0812">Transmembrane</keyword>
<feature type="transmembrane region" description="Helical" evidence="7">
    <location>
        <begin position="94"/>
        <end position="117"/>
    </location>
</feature>
<feature type="transmembrane region" description="Helical" evidence="7">
    <location>
        <begin position="161"/>
        <end position="180"/>
    </location>
</feature>
<evidence type="ECO:0000256" key="2">
    <source>
        <dbReference type="ARBA" id="ARBA00007430"/>
    </source>
</evidence>
<feature type="transmembrane region" description="Helical" evidence="7">
    <location>
        <begin position="375"/>
        <end position="392"/>
    </location>
</feature>
<feature type="transmembrane region" description="Helical" evidence="7">
    <location>
        <begin position="458"/>
        <end position="477"/>
    </location>
</feature>
<comment type="similarity">
    <text evidence="2">Belongs to the polysaccharide synthase family.</text>
</comment>